<gene>
    <name evidence="1" type="ORF">A3B49_02270</name>
</gene>
<protein>
    <submittedName>
        <fullName evidence="1">Uncharacterized protein</fullName>
    </submittedName>
</protein>
<evidence type="ECO:0000313" key="2">
    <source>
        <dbReference type="Proteomes" id="UP000178017"/>
    </source>
</evidence>
<name>A0A1F5MIP4_9BACT</name>
<dbReference type="Proteomes" id="UP000178017">
    <property type="component" value="Unassembled WGS sequence"/>
</dbReference>
<organism evidence="1 2">
    <name type="scientific">Candidatus Daviesbacteria bacterium RIFCSPLOWO2_01_FULL_40_24</name>
    <dbReference type="NCBI Taxonomy" id="1797787"/>
    <lineage>
        <taxon>Bacteria</taxon>
        <taxon>Candidatus Daviesiibacteriota</taxon>
    </lineage>
</organism>
<dbReference type="AlphaFoldDB" id="A0A1F5MIP4"/>
<comment type="caution">
    <text evidence="1">The sequence shown here is derived from an EMBL/GenBank/DDBJ whole genome shotgun (WGS) entry which is preliminary data.</text>
</comment>
<accession>A0A1F5MIP4</accession>
<reference evidence="1 2" key="1">
    <citation type="journal article" date="2016" name="Nat. Commun.">
        <title>Thousands of microbial genomes shed light on interconnected biogeochemical processes in an aquifer system.</title>
        <authorList>
            <person name="Anantharaman K."/>
            <person name="Brown C.T."/>
            <person name="Hug L.A."/>
            <person name="Sharon I."/>
            <person name="Castelle C.J."/>
            <person name="Probst A.J."/>
            <person name="Thomas B.C."/>
            <person name="Singh A."/>
            <person name="Wilkins M.J."/>
            <person name="Karaoz U."/>
            <person name="Brodie E.L."/>
            <person name="Williams K.H."/>
            <person name="Hubbard S.S."/>
            <person name="Banfield J.F."/>
        </authorList>
    </citation>
    <scope>NUCLEOTIDE SEQUENCE [LARGE SCALE GENOMIC DNA]</scope>
</reference>
<sequence length="129" mass="13964">MRETKLSSEVEYTANILAQVTGIEAFLADRSQSPKPRLISMLESAGQFTFPGTRKAIGDYNVGTVYFGTRMLAALSSDLVLGILLPIAMGQESENIALGVGTKLAYNLGIAVLPDALRSIRRKFSLIQK</sequence>
<proteinExistence type="predicted"/>
<evidence type="ECO:0000313" key="1">
    <source>
        <dbReference type="EMBL" id="OGE65233.1"/>
    </source>
</evidence>
<dbReference type="EMBL" id="MFDO01000021">
    <property type="protein sequence ID" value="OGE65233.1"/>
    <property type="molecule type" value="Genomic_DNA"/>
</dbReference>